<name>A0A6C0BHI5_9ZZZZ</name>
<accession>A0A6C0BHI5</accession>
<sequence>MSCRGCPKNRFMNEGTEKKSPECSSELEKKLAEMKKERELQDSKLWSPQISEPNKIKKDTK</sequence>
<dbReference type="EMBL" id="MN739162">
    <property type="protein sequence ID" value="QHS91560.1"/>
    <property type="molecule type" value="Genomic_DNA"/>
</dbReference>
<feature type="compositionally biased region" description="Basic and acidic residues" evidence="1">
    <location>
        <begin position="15"/>
        <end position="42"/>
    </location>
</feature>
<reference evidence="2" key="1">
    <citation type="journal article" date="2020" name="Nature">
        <title>Giant virus diversity and host interactions through global metagenomics.</title>
        <authorList>
            <person name="Schulz F."/>
            <person name="Roux S."/>
            <person name="Paez-Espino D."/>
            <person name="Jungbluth S."/>
            <person name="Walsh D.A."/>
            <person name="Denef V.J."/>
            <person name="McMahon K.D."/>
            <person name="Konstantinidis K.T."/>
            <person name="Eloe-Fadrosh E.A."/>
            <person name="Kyrpides N.C."/>
            <person name="Woyke T."/>
        </authorList>
    </citation>
    <scope>NUCLEOTIDE SEQUENCE</scope>
    <source>
        <strain evidence="2">GVMAG-M-3300013006-15</strain>
    </source>
</reference>
<proteinExistence type="predicted"/>
<evidence type="ECO:0000256" key="1">
    <source>
        <dbReference type="SAM" id="MobiDB-lite"/>
    </source>
</evidence>
<organism evidence="2">
    <name type="scientific">viral metagenome</name>
    <dbReference type="NCBI Taxonomy" id="1070528"/>
    <lineage>
        <taxon>unclassified sequences</taxon>
        <taxon>metagenomes</taxon>
        <taxon>organismal metagenomes</taxon>
    </lineage>
</organism>
<protein>
    <submittedName>
        <fullName evidence="2">Uncharacterized protein</fullName>
    </submittedName>
</protein>
<dbReference type="AlphaFoldDB" id="A0A6C0BHI5"/>
<evidence type="ECO:0000313" key="2">
    <source>
        <dbReference type="EMBL" id="QHS91560.1"/>
    </source>
</evidence>
<feature type="region of interest" description="Disordered" evidence="1">
    <location>
        <begin position="1"/>
        <end position="61"/>
    </location>
</feature>